<dbReference type="InterPro" id="IPR011641">
    <property type="entry name" value="Tyr-kin_ephrin_A/B_rcpt-like"/>
</dbReference>
<dbReference type="InterPro" id="IPR001368">
    <property type="entry name" value="TNFR/NGFR_Cys_rich_reg"/>
</dbReference>
<dbReference type="PANTHER" id="PTHR46549:SF1">
    <property type="entry name" value="MACPF DOMAIN-CONTAINING PROTEIN"/>
    <property type="match status" value="1"/>
</dbReference>
<dbReference type="SMART" id="SM00261">
    <property type="entry name" value="FU"/>
    <property type="match status" value="4"/>
</dbReference>
<reference evidence="4" key="1">
    <citation type="submission" date="2025-08" db="UniProtKB">
        <authorList>
            <consortium name="RefSeq"/>
        </authorList>
    </citation>
    <scope>IDENTIFICATION</scope>
    <source>
        <tissue evidence="4">Gonad</tissue>
    </source>
</reference>
<dbReference type="PROSITE" id="PS00652">
    <property type="entry name" value="TNFR_NGFR_1"/>
    <property type="match status" value="1"/>
</dbReference>
<dbReference type="Pfam" id="PF01823">
    <property type="entry name" value="MACPF"/>
    <property type="match status" value="1"/>
</dbReference>
<dbReference type="SMART" id="SM01411">
    <property type="entry name" value="Ephrin_rec_like"/>
    <property type="match status" value="5"/>
</dbReference>
<dbReference type="PANTHER" id="PTHR46549">
    <property type="entry name" value="MACPF DOMAIN-CONTAINING PROTEIN"/>
    <property type="match status" value="1"/>
</dbReference>
<dbReference type="KEGG" id="bbel:109479189"/>
<evidence type="ECO:0000259" key="2">
    <source>
        <dbReference type="PROSITE" id="PS51412"/>
    </source>
</evidence>
<accession>A0A6P4ZRC2</accession>
<dbReference type="InterPro" id="IPR031569">
    <property type="entry name" value="ApeC"/>
</dbReference>
<protein>
    <submittedName>
        <fullName evidence="4">LOW QUALITY PROTEIN: uncharacterized protein LOC109479189</fullName>
    </submittedName>
</protein>
<proteinExistence type="predicted"/>
<evidence type="ECO:0000313" key="3">
    <source>
        <dbReference type="Proteomes" id="UP000515135"/>
    </source>
</evidence>
<dbReference type="GeneID" id="109479189"/>
<feature type="region of interest" description="Disordered" evidence="1">
    <location>
        <begin position="456"/>
        <end position="482"/>
    </location>
</feature>
<keyword evidence="3" id="KW-1185">Reference proteome</keyword>
<gene>
    <name evidence="4" type="primary">LOC109479189</name>
</gene>
<evidence type="ECO:0000256" key="1">
    <source>
        <dbReference type="SAM" id="MobiDB-lite"/>
    </source>
</evidence>
<dbReference type="Gene3D" id="2.10.50.10">
    <property type="entry name" value="Tumor Necrosis Factor Receptor, subunit A, domain 2"/>
    <property type="match status" value="3"/>
</dbReference>
<dbReference type="InterPro" id="IPR006212">
    <property type="entry name" value="Furin_repeat"/>
</dbReference>
<feature type="domain" description="MACPF" evidence="2">
    <location>
        <begin position="181"/>
        <end position="568"/>
    </location>
</feature>
<dbReference type="Proteomes" id="UP000515135">
    <property type="component" value="Unplaced"/>
</dbReference>
<dbReference type="RefSeq" id="XP_019636639.1">
    <property type="nucleotide sequence ID" value="XM_019781080.1"/>
</dbReference>
<sequence>MTGPGDQDPTLKGIQTKAASSSDGHMENKKAVPAFLAAAAKEIGGKVVSKLGDRIADGVVENHQEKVVSGLQDYLGKQMDKFDDEYKELLKDTSGLAAGLNRPVEEADIQLVPRPGATMGNMYAPPGWEIRHKYKYKEDRNEKVSFGGQASAYTYPAGLGPVLMNGCFGTGYKNGDPCFKAKIPRTGCPNLIDGATYLGVGFDGRGVYSAESRKKSVIQRSCKNLRTYGKNEVPDSMTVQGIYDTDVESYTFSSTEEYRKYLAEKSAVTSAKAMFQEEINKASGHVAVGGAFGLGWSAGEGRSSQRGTSRQSSGFSASSSASARLGEKQTQTFMAMLEINIFRYEIFMDDVTPEQLNVGFLRDFISLPESYFSPGAEIIFQNFYLRWGTHYIKSAKFGGQLKIIKTKQATQDLSMSEFATRAEADWKMTLSTFAAKASQTKSSSWFPEHESKIESQEFSGKAASGSESQANRQEEKQASSQQYSNEVLVVQGGDQKIAAAITEMYTTALTTELKDWLESINDYSKPFSFVLRLVSDLLNIPFVSLFPAGDVDYGCFGRRDLKTEVGTGRKYYTQNTAKPDVGNKGSINKSEPVTVTEIRYCNFENRKALEDSMTKRRLALQRAVTVYLEEGRILSSDFLLPAGEAGCETAMLAFLQEDNTGVPTWEDMTGGKEFMVVFDMPYDIPGILQAQDVLTLKFYRHKWFSTRKGFVPHLYDGYKNGGSNDVQAKKVSVQGLVMTYDEGTGVFTVTDDDFTASATLLTDLPGWIKGRDVARAEYKKLLNHLSQKSDTVGDVPCSIQWTNAHRFDPTDGGKCIHFTAASGGDIFVVFASIPQNHETWIYVQITSEGVALYKALRLQTTQLNDNAGGLGSATLYQSYFVCVTEDVDDKTTIVQYGKTPDNEERPHVWLSFTFNEVASLRYYSFGSGESPVKVMGLSLLDKPAKDFIICREGTELINGVCQQKCHSECNGCRTSGSNSPTDCIACKHLKVSYPYREGQTGDFECVAQCPQHMESDTATKTCSCIKRMEETRPGGVVDCVTECPLTHFDDNNVCKKCSSFCKDVSNEGKRFCSGPASTDCDTCKYQHDGRCVDGCRPGQKAVKADNNAFTCRQCQSGHECKLGDEQEDICPAGTTSNDNRTMCVPCAAGEFSSAPGAVSCQKCPAGKYSTGGGSTSCLDCPVGKYGKTVGSTGCKICPAGQYSSRAGSSGCTSCLAGQYSSRAGSSGCTPCPAGRYSNTAGSTTCHSCPAGQYNDAIRATGCKTCPAGKYSSTASSRCLNCPAGKYSNVAKSTRCSDCPPGKYSNRAGSSYCTSCPAGQYSNRAGSSGCTSCPAGKYSSRAGSTTCPSCSSVKPTGPTGQSVCRKWPTGTYGLPRTNTGCPVAAGVSWRTGVRHHDTEDSTADNQWTNGLHFDGDFWKNNMKQKFCMKTTPGDGDGNWPRGSYCVFKKSGCPGGFQSGEIYWDDEDDDNKNSRSGVVPDGSYGSNTLIRYCCRNDGSANTPISLPNRSPFYLFRYRQGCQRVSGMTVREEIFRWDDEDDDNENRVQGAYPYDDGGGRNHRLHYCYYS</sequence>
<dbReference type="OrthoDB" id="1366754at2759"/>
<dbReference type="SUPFAM" id="SSF57184">
    <property type="entry name" value="Growth factor receptor domain"/>
    <property type="match status" value="4"/>
</dbReference>
<feature type="region of interest" description="Disordered" evidence="1">
    <location>
        <begin position="1340"/>
        <end position="1361"/>
    </location>
</feature>
<feature type="region of interest" description="Disordered" evidence="1">
    <location>
        <begin position="1"/>
        <end position="27"/>
    </location>
</feature>
<dbReference type="Pfam" id="PF16977">
    <property type="entry name" value="ApeC"/>
    <property type="match status" value="1"/>
</dbReference>
<dbReference type="Gene3D" id="2.10.220.10">
    <property type="entry name" value="Hormone Receptor, Insulin-like Growth Factor Receptor 1, Chain A, domain 2"/>
    <property type="match status" value="1"/>
</dbReference>
<feature type="region of interest" description="Disordered" evidence="1">
    <location>
        <begin position="301"/>
        <end position="323"/>
    </location>
</feature>
<dbReference type="InterPro" id="IPR009030">
    <property type="entry name" value="Growth_fac_rcpt_cys_sf"/>
</dbReference>
<name>A0A6P4ZRC2_BRABE</name>
<dbReference type="CDD" id="cd00064">
    <property type="entry name" value="FU"/>
    <property type="match status" value="2"/>
</dbReference>
<evidence type="ECO:0000313" key="4">
    <source>
        <dbReference type="RefSeq" id="XP_019636639.1"/>
    </source>
</evidence>
<dbReference type="Pfam" id="PF07699">
    <property type="entry name" value="Ephrin_rec_like"/>
    <property type="match status" value="3"/>
</dbReference>
<dbReference type="InterPro" id="IPR020864">
    <property type="entry name" value="MACPF"/>
</dbReference>
<organism evidence="3 4">
    <name type="scientific">Branchiostoma belcheri</name>
    <name type="common">Amphioxus</name>
    <dbReference type="NCBI Taxonomy" id="7741"/>
    <lineage>
        <taxon>Eukaryota</taxon>
        <taxon>Metazoa</taxon>
        <taxon>Chordata</taxon>
        <taxon>Cephalochordata</taxon>
        <taxon>Leptocardii</taxon>
        <taxon>Amphioxiformes</taxon>
        <taxon>Branchiostomatidae</taxon>
        <taxon>Branchiostoma</taxon>
    </lineage>
</organism>
<dbReference type="PROSITE" id="PS51412">
    <property type="entry name" value="MACPF_2"/>
    <property type="match status" value="1"/>
</dbReference>